<keyword evidence="2" id="KW-1185">Reference proteome</keyword>
<protein>
    <submittedName>
        <fullName evidence="1">Uncharacterized protein</fullName>
    </submittedName>
</protein>
<dbReference type="Proteomes" id="UP001348369">
    <property type="component" value="Chromosome"/>
</dbReference>
<proteinExistence type="predicted"/>
<name>A0ACD4ZS49_9ACTN</name>
<accession>A0ACD4ZS49</accession>
<organism evidence="1 2">
    <name type="scientific">Streptomyces scopuliridis</name>
    <dbReference type="NCBI Taxonomy" id="452529"/>
    <lineage>
        <taxon>Bacteria</taxon>
        <taxon>Bacillati</taxon>
        <taxon>Actinomycetota</taxon>
        <taxon>Actinomycetes</taxon>
        <taxon>Kitasatosporales</taxon>
        <taxon>Streptomycetaceae</taxon>
        <taxon>Streptomyces</taxon>
    </lineage>
</organism>
<sequence length="55" mass="5900">MGESPLYSVYAYQDGKTVCEIATVGRGLPALDAVLFARDLRDEFPSAIVAILPAK</sequence>
<gene>
    <name evidence="1" type="ORF">OG835_32565</name>
</gene>
<evidence type="ECO:0000313" key="2">
    <source>
        <dbReference type="Proteomes" id="UP001348369"/>
    </source>
</evidence>
<evidence type="ECO:0000313" key="1">
    <source>
        <dbReference type="EMBL" id="WSC01265.1"/>
    </source>
</evidence>
<dbReference type="EMBL" id="CP109109">
    <property type="protein sequence ID" value="WSC01265.1"/>
    <property type="molecule type" value="Genomic_DNA"/>
</dbReference>
<reference evidence="1" key="1">
    <citation type="submission" date="2022-10" db="EMBL/GenBank/DDBJ databases">
        <title>The complete genomes of actinobacterial strains from the NBC collection.</title>
        <authorList>
            <person name="Joergensen T.S."/>
            <person name="Alvarez Arevalo M."/>
            <person name="Sterndorff E.B."/>
            <person name="Faurdal D."/>
            <person name="Vuksanovic O."/>
            <person name="Mourched A.-S."/>
            <person name="Charusanti P."/>
            <person name="Shaw S."/>
            <person name="Blin K."/>
            <person name="Weber T."/>
        </authorList>
    </citation>
    <scope>NUCLEOTIDE SEQUENCE</scope>
    <source>
        <strain evidence="1">NBC 01771</strain>
    </source>
</reference>